<dbReference type="InterPro" id="IPR017884">
    <property type="entry name" value="SANT_dom"/>
</dbReference>
<keyword evidence="3 11" id="KW-0238">DNA-binding</keyword>
<evidence type="ECO:0000259" key="10">
    <source>
        <dbReference type="PROSITE" id="PS51294"/>
    </source>
</evidence>
<keyword evidence="12" id="KW-1185">Reference proteome</keyword>
<keyword evidence="5" id="KW-0539">Nucleus</keyword>
<name>A0A7J0GFY3_9ERIC</name>
<feature type="domain" description="Myb-like" evidence="8">
    <location>
        <begin position="105"/>
        <end position="155"/>
    </location>
</feature>
<gene>
    <name evidence="11" type="ORF">Acr_21g0002830</name>
</gene>
<evidence type="ECO:0000313" key="12">
    <source>
        <dbReference type="Proteomes" id="UP000585474"/>
    </source>
</evidence>
<dbReference type="NCBIfam" id="TIGR01557">
    <property type="entry name" value="myb_SHAQKYF"/>
    <property type="match status" value="1"/>
</dbReference>
<dbReference type="GO" id="GO:0010468">
    <property type="term" value="P:regulation of gene expression"/>
    <property type="evidence" value="ECO:0007669"/>
    <property type="project" value="UniProtKB-ARBA"/>
</dbReference>
<comment type="subcellular location">
    <subcellularLocation>
        <location evidence="1">Nucleus</location>
    </subcellularLocation>
</comment>
<keyword evidence="4" id="KW-0804">Transcription</keyword>
<feature type="domain" description="SANT" evidence="9">
    <location>
        <begin position="108"/>
        <end position="159"/>
    </location>
</feature>
<evidence type="ECO:0000259" key="9">
    <source>
        <dbReference type="PROSITE" id="PS51293"/>
    </source>
</evidence>
<evidence type="ECO:0000313" key="11">
    <source>
        <dbReference type="EMBL" id="GFZ09684.1"/>
    </source>
</evidence>
<feature type="transmembrane region" description="Helical" evidence="7">
    <location>
        <begin position="40"/>
        <end position="61"/>
    </location>
</feature>
<dbReference type="SMART" id="SM00717">
    <property type="entry name" value="SANT"/>
    <property type="match status" value="1"/>
</dbReference>
<keyword evidence="2" id="KW-0805">Transcription regulation</keyword>
<sequence length="215" mass="24589">MTPMKHCPATPNWERKSSRPNSDPLLLEIDVFRRPSDGEFGSFMIGYWIGASTIVSCYGFLGRKAVVLYLTRQGGSKAALAASVHYMDNNSSGEDLVIKTRKPYTITKQRERWTEEEHNRFLDALKLYGRAWQRIEEHIGTKTAVQIRSHAQKFFTKVVYPMRFMLFNHSNNSKTCWGNPGGGVGGDEWSYPELHPMQIRLCDWSNKNLATQAKP</sequence>
<dbReference type="InterPro" id="IPR009057">
    <property type="entry name" value="Homeodomain-like_sf"/>
</dbReference>
<keyword evidence="11" id="KW-0371">Homeobox</keyword>
<feature type="domain" description="HTH myb-type" evidence="10">
    <location>
        <begin position="105"/>
        <end position="159"/>
    </location>
</feature>
<evidence type="ECO:0000259" key="8">
    <source>
        <dbReference type="PROSITE" id="PS50090"/>
    </source>
</evidence>
<dbReference type="EMBL" id="BJWL01000021">
    <property type="protein sequence ID" value="GFZ09684.1"/>
    <property type="molecule type" value="Genomic_DNA"/>
</dbReference>
<reference evidence="11 12" key="1">
    <citation type="submission" date="2019-07" db="EMBL/GenBank/DDBJ databases">
        <title>De Novo Assembly of kiwifruit Actinidia rufa.</title>
        <authorList>
            <person name="Sugita-Konishi S."/>
            <person name="Sato K."/>
            <person name="Mori E."/>
            <person name="Abe Y."/>
            <person name="Kisaki G."/>
            <person name="Hamano K."/>
            <person name="Suezawa K."/>
            <person name="Otani M."/>
            <person name="Fukuda T."/>
            <person name="Manabe T."/>
            <person name="Gomi K."/>
            <person name="Tabuchi M."/>
            <person name="Akimitsu K."/>
            <person name="Kataoka I."/>
        </authorList>
    </citation>
    <scope>NUCLEOTIDE SEQUENCE [LARGE SCALE GENOMIC DNA]</scope>
    <source>
        <strain evidence="12">cv. Fuchu</strain>
    </source>
</reference>
<dbReference type="PANTHER" id="PTHR12802:SF177">
    <property type="entry name" value="PROTEIN CCA1"/>
    <property type="match status" value="1"/>
</dbReference>
<evidence type="ECO:0000256" key="4">
    <source>
        <dbReference type="ARBA" id="ARBA00023163"/>
    </source>
</evidence>
<feature type="region of interest" description="Disordered" evidence="6">
    <location>
        <begin position="1"/>
        <end position="20"/>
    </location>
</feature>
<evidence type="ECO:0000256" key="1">
    <source>
        <dbReference type="ARBA" id="ARBA00004123"/>
    </source>
</evidence>
<evidence type="ECO:0000256" key="6">
    <source>
        <dbReference type="SAM" id="MobiDB-lite"/>
    </source>
</evidence>
<evidence type="ECO:0000256" key="3">
    <source>
        <dbReference type="ARBA" id="ARBA00023125"/>
    </source>
</evidence>
<evidence type="ECO:0000256" key="5">
    <source>
        <dbReference type="ARBA" id="ARBA00023242"/>
    </source>
</evidence>
<organism evidence="11 12">
    <name type="scientific">Actinidia rufa</name>
    <dbReference type="NCBI Taxonomy" id="165716"/>
    <lineage>
        <taxon>Eukaryota</taxon>
        <taxon>Viridiplantae</taxon>
        <taxon>Streptophyta</taxon>
        <taxon>Embryophyta</taxon>
        <taxon>Tracheophyta</taxon>
        <taxon>Spermatophyta</taxon>
        <taxon>Magnoliopsida</taxon>
        <taxon>eudicotyledons</taxon>
        <taxon>Gunneridae</taxon>
        <taxon>Pentapetalae</taxon>
        <taxon>asterids</taxon>
        <taxon>Ericales</taxon>
        <taxon>Actinidiaceae</taxon>
        <taxon>Actinidia</taxon>
    </lineage>
</organism>
<dbReference type="Proteomes" id="UP000585474">
    <property type="component" value="Unassembled WGS sequence"/>
</dbReference>
<dbReference type="AlphaFoldDB" id="A0A7J0GFY3"/>
<dbReference type="PROSITE" id="PS51294">
    <property type="entry name" value="HTH_MYB"/>
    <property type="match status" value="1"/>
</dbReference>
<keyword evidence="7" id="KW-0472">Membrane</keyword>
<proteinExistence type="predicted"/>
<keyword evidence="7" id="KW-1133">Transmembrane helix</keyword>
<dbReference type="InterPro" id="IPR006447">
    <property type="entry name" value="Myb_dom_plants"/>
</dbReference>
<dbReference type="InterPro" id="IPR001005">
    <property type="entry name" value="SANT/Myb"/>
</dbReference>
<dbReference type="GO" id="GO:0003677">
    <property type="term" value="F:DNA binding"/>
    <property type="evidence" value="ECO:0007669"/>
    <property type="project" value="UniProtKB-KW"/>
</dbReference>
<dbReference type="CDD" id="cd00167">
    <property type="entry name" value="SANT"/>
    <property type="match status" value="1"/>
</dbReference>
<dbReference type="OrthoDB" id="118550at2759"/>
<comment type="caution">
    <text evidence="11">The sequence shown here is derived from an EMBL/GenBank/DDBJ whole genome shotgun (WGS) entry which is preliminary data.</text>
</comment>
<dbReference type="FunFam" id="1.10.10.60:FF:000023">
    <property type="entry name" value="protein REVEILLE 6 isoform X1"/>
    <property type="match status" value="1"/>
</dbReference>
<dbReference type="GO" id="GO:0005634">
    <property type="term" value="C:nucleus"/>
    <property type="evidence" value="ECO:0007669"/>
    <property type="project" value="UniProtKB-SubCell"/>
</dbReference>
<evidence type="ECO:0000256" key="2">
    <source>
        <dbReference type="ARBA" id="ARBA00023015"/>
    </source>
</evidence>
<dbReference type="Pfam" id="PF00249">
    <property type="entry name" value="Myb_DNA-binding"/>
    <property type="match status" value="1"/>
</dbReference>
<dbReference type="Gene3D" id="1.10.10.60">
    <property type="entry name" value="Homeodomain-like"/>
    <property type="match status" value="1"/>
</dbReference>
<keyword evidence="7" id="KW-0812">Transmembrane</keyword>
<dbReference type="InterPro" id="IPR017930">
    <property type="entry name" value="Myb_dom"/>
</dbReference>
<accession>A0A7J0GFY3</accession>
<dbReference type="SUPFAM" id="SSF46689">
    <property type="entry name" value="Homeodomain-like"/>
    <property type="match status" value="1"/>
</dbReference>
<dbReference type="PANTHER" id="PTHR12802">
    <property type="entry name" value="SWI/SNF COMPLEX-RELATED"/>
    <property type="match status" value="1"/>
</dbReference>
<protein>
    <submittedName>
        <fullName evidence="11">Homeodomain-like superfamily protein</fullName>
    </submittedName>
</protein>
<evidence type="ECO:0000256" key="7">
    <source>
        <dbReference type="SAM" id="Phobius"/>
    </source>
</evidence>
<dbReference type="PROSITE" id="PS51293">
    <property type="entry name" value="SANT"/>
    <property type="match status" value="1"/>
</dbReference>
<dbReference type="PROSITE" id="PS50090">
    <property type="entry name" value="MYB_LIKE"/>
    <property type="match status" value="1"/>
</dbReference>